<dbReference type="Proteomes" id="UP000266861">
    <property type="component" value="Unassembled WGS sequence"/>
</dbReference>
<proteinExistence type="predicted"/>
<dbReference type="OrthoDB" id="2404761at2759"/>
<comment type="caution">
    <text evidence="1">The sequence shown here is derived from an EMBL/GenBank/DDBJ whole genome shotgun (WGS) entry which is preliminary data.</text>
</comment>
<accession>A0A397HUS9</accession>
<gene>
    <name evidence="1" type="ORF">Glove_303g119</name>
</gene>
<name>A0A397HUS9_9GLOM</name>
<evidence type="ECO:0000313" key="2">
    <source>
        <dbReference type="Proteomes" id="UP000266861"/>
    </source>
</evidence>
<dbReference type="AlphaFoldDB" id="A0A397HUS9"/>
<reference evidence="1 2" key="1">
    <citation type="submission" date="2018-08" db="EMBL/GenBank/DDBJ databases">
        <title>Genome and evolution of the arbuscular mycorrhizal fungus Diversispora epigaea (formerly Glomus versiforme) and its bacterial endosymbionts.</title>
        <authorList>
            <person name="Sun X."/>
            <person name="Fei Z."/>
            <person name="Harrison M."/>
        </authorList>
    </citation>
    <scope>NUCLEOTIDE SEQUENCE [LARGE SCALE GENOMIC DNA]</scope>
    <source>
        <strain evidence="1 2">IT104</strain>
    </source>
</reference>
<evidence type="ECO:0000313" key="1">
    <source>
        <dbReference type="EMBL" id="RHZ66975.1"/>
    </source>
</evidence>
<organism evidence="1 2">
    <name type="scientific">Diversispora epigaea</name>
    <dbReference type="NCBI Taxonomy" id="1348612"/>
    <lineage>
        <taxon>Eukaryota</taxon>
        <taxon>Fungi</taxon>
        <taxon>Fungi incertae sedis</taxon>
        <taxon>Mucoromycota</taxon>
        <taxon>Glomeromycotina</taxon>
        <taxon>Glomeromycetes</taxon>
        <taxon>Diversisporales</taxon>
        <taxon>Diversisporaceae</taxon>
        <taxon>Diversispora</taxon>
    </lineage>
</organism>
<sequence>MNTLTPEYLKWEAKLTKLPSILTDKIRSRFCKRYKKKTGLDPWLNFETFQIEEDTDDYMSHDCVIKISKFPEEKSTIHEAVHKRFLFLSYTNSNAWYQDVFKYTDLKVKCPVCKKVHTHQDIWDNWSCLDKDDHYFLNCPFHIDQKKIIIAVQSLSETQGEVPNKTHLYQPEAGLRQYAIEHGMDPEKFVERLIGEELSHHGILKSGLSTAWLNDLMKEWEEIYTQFVQIFSQNFDSIKKKTLFVPQVNVQFTSSKRQFPISILPKNLEERQQYIIEMVLERFPDLTLKHSFKDDYFEFNRSIPCLLYNKNHKKENIRNHIEGIWGSSEYCGEKAYRLYCYINKYQNSIHIVSIKT</sequence>
<protein>
    <submittedName>
        <fullName evidence="1">Uncharacterized protein</fullName>
    </submittedName>
</protein>
<keyword evidence="2" id="KW-1185">Reference proteome</keyword>
<dbReference type="EMBL" id="PQFF01000277">
    <property type="protein sequence ID" value="RHZ66975.1"/>
    <property type="molecule type" value="Genomic_DNA"/>
</dbReference>